<dbReference type="GO" id="GO:0005524">
    <property type="term" value="F:ATP binding"/>
    <property type="evidence" value="ECO:0007669"/>
    <property type="project" value="UniProtKB-KW"/>
</dbReference>
<keyword evidence="3" id="KW-0547">Nucleotide-binding</keyword>
<dbReference type="Gene3D" id="3.40.50.300">
    <property type="entry name" value="P-loop containing nucleotide triphosphate hydrolases"/>
    <property type="match status" value="1"/>
</dbReference>
<dbReference type="AlphaFoldDB" id="A0A0K0VLN0"/>
<dbReference type="PROSITE" id="PS50893">
    <property type="entry name" value="ABC_TRANSPORTER_2"/>
    <property type="match status" value="1"/>
</dbReference>
<comment type="similarity">
    <text evidence="1">Belongs to the ABC transporter superfamily.</text>
</comment>
<protein>
    <submittedName>
        <fullName evidence="7">Bacitracin ABC transporter ATP-binding protein</fullName>
    </submittedName>
    <submittedName>
        <fullName evidence="6">TinE</fullName>
    </submittedName>
</protein>
<dbReference type="PANTHER" id="PTHR43335">
    <property type="entry name" value="ABC TRANSPORTER, ATP-BINDING PROTEIN"/>
    <property type="match status" value="1"/>
</dbReference>
<feature type="domain" description="ABC transporter" evidence="5">
    <location>
        <begin position="7"/>
        <end position="235"/>
    </location>
</feature>
<dbReference type="InterPro" id="IPR003593">
    <property type="entry name" value="AAA+_ATPase"/>
</dbReference>
<dbReference type="InterPro" id="IPR003439">
    <property type="entry name" value="ABC_transporter-like_ATP-bd"/>
</dbReference>
<dbReference type="PROSITE" id="PS00211">
    <property type="entry name" value="ABC_TRANSPORTER_1"/>
    <property type="match status" value="1"/>
</dbReference>
<accession>A0A0K0VLN0</accession>
<dbReference type="PANTHER" id="PTHR43335:SF4">
    <property type="entry name" value="ABC TRANSPORTER, ATP-BINDING PROTEIN"/>
    <property type="match status" value="1"/>
</dbReference>
<sequence>MTDKAILNITDVTKFYGKQKVLENITLSIKEGEVVGLVGPNGAGKSTLMKIIVGLIRKYDGSVYVDGENILEEINKDRKRVGCIIESPGFYPNLSGYDNLLYFSKISGCSSEEEIEEIINLLAIKDFIHKKVKQYSLGMKQRLGLAQAILGNPKLLVLDEPTNGLDPNVIIDIRRIIKYLSEEKKTSIIISSHVLTEIESMCKEVIFIKNGKIIDRVSPRENKTESSSNYFVFEISDPKTLLNFFASKNISAVVDDTENVLVNLNDYTLQEILAMLIENNINIIGVHKQKENLEKRFLSMMEGNIVE</sequence>
<keyword evidence="4 7" id="KW-0067">ATP-binding</keyword>
<evidence type="ECO:0000313" key="8">
    <source>
        <dbReference type="Proteomes" id="UP000194551"/>
    </source>
</evidence>
<gene>
    <name evidence="6" type="primary">tinE</name>
    <name evidence="7" type="ORF">BK774_03735</name>
</gene>
<evidence type="ECO:0000256" key="1">
    <source>
        <dbReference type="ARBA" id="ARBA00005417"/>
    </source>
</evidence>
<dbReference type="GO" id="GO:0016887">
    <property type="term" value="F:ATP hydrolysis activity"/>
    <property type="evidence" value="ECO:0007669"/>
    <property type="project" value="InterPro"/>
</dbReference>
<dbReference type="Pfam" id="PF00005">
    <property type="entry name" value="ABC_tran"/>
    <property type="match status" value="1"/>
</dbReference>
<reference evidence="6" key="1">
    <citation type="submission" date="2015-05" db="EMBL/GenBank/DDBJ databases">
        <title>Bacillus thuringiensis strain bmb3201 ticin biosynthesis gene cluster, complete sequence.</title>
        <authorList>
            <person name="Xin B."/>
            <person name="Zheng J."/>
            <person name="Liu H."/>
            <person name="Sun M."/>
        </authorList>
    </citation>
    <scope>NUCLEOTIDE SEQUENCE</scope>
    <source>
        <strain evidence="6">BMB3201</strain>
    </source>
</reference>
<dbReference type="SMART" id="SM00382">
    <property type="entry name" value="AAA"/>
    <property type="match status" value="1"/>
</dbReference>
<evidence type="ECO:0000313" key="7">
    <source>
        <dbReference type="EMBL" id="OUA09261.1"/>
    </source>
</evidence>
<dbReference type="RefSeq" id="WP_053512395.1">
    <property type="nucleotide sequence ID" value="NZ_CAKJXA010000070.1"/>
</dbReference>
<dbReference type="SUPFAM" id="SSF52540">
    <property type="entry name" value="P-loop containing nucleoside triphosphate hydrolases"/>
    <property type="match status" value="1"/>
</dbReference>
<reference evidence="7 8" key="2">
    <citation type="submission" date="2016-10" db="EMBL/GenBank/DDBJ databases">
        <title>Comparative genomics of Bacillus thuringiensis reveals a path to pathogens against multiple invertebrate hosts.</title>
        <authorList>
            <person name="Zheng J."/>
            <person name="Gao Q."/>
            <person name="Liu H."/>
            <person name="Peng D."/>
            <person name="Ruan L."/>
            <person name="Sun M."/>
        </authorList>
    </citation>
    <scope>NUCLEOTIDE SEQUENCE [LARGE SCALE GENOMIC DNA]</scope>
    <source>
        <strain evidence="7">HD5</strain>
    </source>
</reference>
<evidence type="ECO:0000256" key="3">
    <source>
        <dbReference type="ARBA" id="ARBA00022741"/>
    </source>
</evidence>
<dbReference type="InterPro" id="IPR017871">
    <property type="entry name" value="ABC_transporter-like_CS"/>
</dbReference>
<keyword evidence="2" id="KW-0813">Transport</keyword>
<dbReference type="EMBL" id="NFEM01000026">
    <property type="protein sequence ID" value="OUA09261.1"/>
    <property type="molecule type" value="Genomic_DNA"/>
</dbReference>
<evidence type="ECO:0000313" key="6">
    <source>
        <dbReference type="EMBL" id="AKS10552.1"/>
    </source>
</evidence>
<dbReference type="EMBL" id="KR869822">
    <property type="protein sequence ID" value="AKS10552.1"/>
    <property type="molecule type" value="Genomic_DNA"/>
</dbReference>
<evidence type="ECO:0000256" key="4">
    <source>
        <dbReference type="ARBA" id="ARBA00022840"/>
    </source>
</evidence>
<dbReference type="Proteomes" id="UP000194551">
    <property type="component" value="Unassembled WGS sequence"/>
</dbReference>
<evidence type="ECO:0000259" key="5">
    <source>
        <dbReference type="PROSITE" id="PS50893"/>
    </source>
</evidence>
<evidence type="ECO:0000256" key="2">
    <source>
        <dbReference type="ARBA" id="ARBA00022448"/>
    </source>
</evidence>
<dbReference type="InterPro" id="IPR027417">
    <property type="entry name" value="P-loop_NTPase"/>
</dbReference>
<proteinExistence type="inferred from homology"/>
<organism evidence="6">
    <name type="scientific">Bacillus thuringiensis</name>
    <dbReference type="NCBI Taxonomy" id="1428"/>
    <lineage>
        <taxon>Bacteria</taxon>
        <taxon>Bacillati</taxon>
        <taxon>Bacillota</taxon>
        <taxon>Bacilli</taxon>
        <taxon>Bacillales</taxon>
        <taxon>Bacillaceae</taxon>
        <taxon>Bacillus</taxon>
        <taxon>Bacillus cereus group</taxon>
    </lineage>
</organism>
<name>A0A0K0VLN0_BACTU</name>